<feature type="transmembrane region" description="Helical" evidence="1">
    <location>
        <begin position="98"/>
        <end position="119"/>
    </location>
</feature>
<evidence type="ECO:0000313" key="2">
    <source>
        <dbReference type="EMBL" id="GAW94289.1"/>
    </source>
</evidence>
<reference evidence="3" key="1">
    <citation type="journal article" date="2017" name="Appl. Environ. Microbiol.">
        <title>Genomic Analysis of Calderihabitans maritimus KKC1, a Thermophilic, Hydrogenogenic, Carboxydotrophic Bacterium Isolated from Marine Sediment.</title>
        <authorList>
            <person name="Omae K."/>
            <person name="Yoneda Y."/>
            <person name="Fukuyama Y."/>
            <person name="Yoshida T."/>
            <person name="Sako Y."/>
        </authorList>
    </citation>
    <scope>NUCLEOTIDE SEQUENCE [LARGE SCALE GENOMIC DNA]</scope>
    <source>
        <strain evidence="3">KKC1</strain>
    </source>
</reference>
<dbReference type="AlphaFoldDB" id="A0A1Z5HXN1"/>
<name>A0A1Z5HXN1_9FIRM</name>
<keyword evidence="3" id="KW-1185">Reference proteome</keyword>
<dbReference type="Proteomes" id="UP000197032">
    <property type="component" value="Unassembled WGS sequence"/>
</dbReference>
<dbReference type="EMBL" id="BDGJ01000215">
    <property type="protein sequence ID" value="GAW94289.1"/>
    <property type="molecule type" value="Genomic_DNA"/>
</dbReference>
<evidence type="ECO:0000256" key="1">
    <source>
        <dbReference type="SAM" id="Phobius"/>
    </source>
</evidence>
<dbReference type="OrthoDB" id="9974713at2"/>
<keyword evidence="1" id="KW-0472">Membrane</keyword>
<keyword evidence="1" id="KW-1133">Transmembrane helix</keyword>
<gene>
    <name evidence="2" type="ORF">KKC1_33980</name>
</gene>
<accession>A0A1Z5HXN1</accession>
<evidence type="ECO:0000313" key="3">
    <source>
        <dbReference type="Proteomes" id="UP000197032"/>
    </source>
</evidence>
<keyword evidence="1" id="KW-0812">Transmembrane</keyword>
<sequence length="186" mass="20863">MKLGNYYKFITVEKLEPTFEKLGTVSTLVLGIIYGGSNLWFHQEYLHGFESRFLQVVLVPLIFLLAGVLMAYLTRVALMLAFWGFSRGLGGLGDISKLYRFSGYGLLPLCLGAPGIAYFGNVSLEARTPVVSFVLGILLLVSIFLTILSWHRIVMATQQFSRWKAWICLALTAIFTFSVFYLVQPS</sequence>
<feature type="transmembrane region" description="Helical" evidence="1">
    <location>
        <begin position="163"/>
        <end position="183"/>
    </location>
</feature>
<comment type="caution">
    <text evidence="2">The sequence shown here is derived from an EMBL/GenBank/DDBJ whole genome shotgun (WGS) entry which is preliminary data.</text>
</comment>
<organism evidence="2 3">
    <name type="scientific">Calderihabitans maritimus</name>
    <dbReference type="NCBI Taxonomy" id="1246530"/>
    <lineage>
        <taxon>Bacteria</taxon>
        <taxon>Bacillati</taxon>
        <taxon>Bacillota</taxon>
        <taxon>Clostridia</taxon>
        <taxon>Neomoorellales</taxon>
        <taxon>Calderihabitantaceae</taxon>
        <taxon>Calderihabitans</taxon>
    </lineage>
</organism>
<protein>
    <submittedName>
        <fullName evidence="2">Uncharacterized protein</fullName>
    </submittedName>
</protein>
<feature type="transmembrane region" description="Helical" evidence="1">
    <location>
        <begin position="21"/>
        <end position="41"/>
    </location>
</feature>
<proteinExistence type="predicted"/>
<feature type="transmembrane region" description="Helical" evidence="1">
    <location>
        <begin position="131"/>
        <end position="151"/>
    </location>
</feature>
<dbReference type="RefSeq" id="WP_088555263.1">
    <property type="nucleotide sequence ID" value="NZ_BDGJ01000215.1"/>
</dbReference>
<feature type="transmembrane region" description="Helical" evidence="1">
    <location>
        <begin position="53"/>
        <end position="86"/>
    </location>
</feature>